<proteinExistence type="predicted"/>
<dbReference type="EMBL" id="FLQY01000383">
    <property type="protein sequence ID" value="SBT10939.1"/>
    <property type="molecule type" value="Genomic_DNA"/>
</dbReference>
<sequence>MQPYRSKEWAKFRSEVIRLDGNECTVCGRATSDGVVLQVHHKQYFPGRPPWDYPYDACETICRGCHAAAHGLIPPKFGWEHAGWDDLGDLTGTCECCGTSIRYTFLVQHPDWRPMEVGEICCDHLTSSQLASNLMESKRRYAGRLKRFVSSSRWCVLPGDIHRITQKRLTVEIVPVGTAFKLRVNTRMGKKVFPSALDAKANVFELIEQGTLHAYISKQVSHRP</sequence>
<reference evidence="1 2" key="1">
    <citation type="submission" date="2016-06" db="EMBL/GenBank/DDBJ databases">
        <authorList>
            <person name="Kjaerup R.B."/>
            <person name="Dalgaard T.S."/>
            <person name="Juul-Madsen H.R."/>
        </authorList>
    </citation>
    <scope>NUCLEOTIDE SEQUENCE [LARGE SCALE GENOMIC DNA]</scope>
    <source>
        <strain evidence="1">2</strain>
    </source>
</reference>
<gene>
    <name evidence="1" type="ORF">PROAA_790014</name>
</gene>
<evidence type="ECO:0000313" key="1">
    <source>
        <dbReference type="EMBL" id="SBT10939.1"/>
    </source>
</evidence>
<evidence type="ECO:0008006" key="3">
    <source>
        <dbReference type="Google" id="ProtNLM"/>
    </source>
</evidence>
<protein>
    <recommendedName>
        <fullName evidence="3">HNH endonuclease</fullName>
    </recommendedName>
</protein>
<evidence type="ECO:0000313" key="2">
    <source>
        <dbReference type="Proteomes" id="UP000199600"/>
    </source>
</evidence>
<keyword evidence="2" id="KW-1185">Reference proteome</keyword>
<dbReference type="Proteomes" id="UP000199600">
    <property type="component" value="Unassembled WGS sequence"/>
</dbReference>
<dbReference type="AlphaFoldDB" id="A0A1A8Y1D0"/>
<organism evidence="1 2">
    <name type="scientific">Candidatus Propionivibrio aalborgensis</name>
    <dbReference type="NCBI Taxonomy" id="1860101"/>
    <lineage>
        <taxon>Bacteria</taxon>
        <taxon>Pseudomonadati</taxon>
        <taxon>Pseudomonadota</taxon>
        <taxon>Betaproteobacteria</taxon>
        <taxon>Rhodocyclales</taxon>
        <taxon>Rhodocyclaceae</taxon>
        <taxon>Propionivibrio</taxon>
    </lineage>
</organism>
<accession>A0A1A8Y1D0</accession>
<name>A0A1A8Y1D0_9RHOO</name>